<dbReference type="RefSeq" id="WP_140104121.1">
    <property type="nucleotide sequence ID" value="NZ_CP034289.1"/>
</dbReference>
<reference evidence="3" key="1">
    <citation type="submission" date="2023-06" db="EMBL/GenBank/DDBJ databases">
        <title>Genomic Diversity of Vibrio spp. and Metagenomic Analysis of Pathogens in Florida Gulf Coastal Waters Following Hurricane Ian.</title>
        <authorList>
            <person name="Brumfield K.D."/>
        </authorList>
    </citation>
    <scope>NUCLEOTIDE SEQUENCE</scope>
    <source>
        <strain evidence="3">WBS2B-138</strain>
    </source>
</reference>
<feature type="transmembrane region" description="Helical" evidence="2">
    <location>
        <begin position="154"/>
        <end position="176"/>
    </location>
</feature>
<evidence type="ECO:0000256" key="2">
    <source>
        <dbReference type="SAM" id="Phobius"/>
    </source>
</evidence>
<protein>
    <submittedName>
        <fullName evidence="3">Uncharacterized protein</fullName>
    </submittedName>
</protein>
<dbReference type="AlphaFoldDB" id="A0AAW8QA04"/>
<feature type="transmembrane region" description="Helical" evidence="2">
    <location>
        <begin position="37"/>
        <end position="56"/>
    </location>
</feature>
<name>A0AAW8QA04_VIBPH</name>
<gene>
    <name evidence="3" type="ORF">QX249_28510</name>
</gene>
<evidence type="ECO:0000313" key="4">
    <source>
        <dbReference type="Proteomes" id="UP001253193"/>
    </source>
</evidence>
<feature type="region of interest" description="Disordered" evidence="1">
    <location>
        <begin position="1"/>
        <end position="20"/>
    </location>
</feature>
<keyword evidence="2" id="KW-0472">Membrane</keyword>
<evidence type="ECO:0000313" key="3">
    <source>
        <dbReference type="EMBL" id="MDS1824558.1"/>
    </source>
</evidence>
<evidence type="ECO:0000256" key="1">
    <source>
        <dbReference type="SAM" id="MobiDB-lite"/>
    </source>
</evidence>
<sequence>MGRNKKKRTKKYTPRKSSVTGQDSRIHLKNWYLARRVISILGVSLVIFNMLLAIALESNITARANELISSSGVIFYLTMIVALGVLRTFLALWMNKNSSLIEQNVPLAKKLVATFIFGTILAAALFVTPVIYLSGVGEFLFNLLHPHFPKITNWIVDVGVWFVQAIVAGVVGGYSYDRIKRSRK</sequence>
<organism evidence="3 4">
    <name type="scientific">Vibrio parahaemolyticus</name>
    <dbReference type="NCBI Taxonomy" id="670"/>
    <lineage>
        <taxon>Bacteria</taxon>
        <taxon>Pseudomonadati</taxon>
        <taxon>Pseudomonadota</taxon>
        <taxon>Gammaproteobacteria</taxon>
        <taxon>Vibrionales</taxon>
        <taxon>Vibrionaceae</taxon>
        <taxon>Vibrio</taxon>
    </lineage>
</organism>
<feature type="compositionally biased region" description="Basic residues" evidence="1">
    <location>
        <begin position="1"/>
        <end position="14"/>
    </location>
</feature>
<feature type="transmembrane region" description="Helical" evidence="2">
    <location>
        <begin position="68"/>
        <end position="90"/>
    </location>
</feature>
<keyword evidence="2" id="KW-0812">Transmembrane</keyword>
<feature type="transmembrane region" description="Helical" evidence="2">
    <location>
        <begin position="111"/>
        <end position="134"/>
    </location>
</feature>
<proteinExistence type="predicted"/>
<accession>A0AAW8QA04</accession>
<keyword evidence="2" id="KW-1133">Transmembrane helix</keyword>
<dbReference type="Proteomes" id="UP001253193">
    <property type="component" value="Unassembled WGS sequence"/>
</dbReference>
<comment type="caution">
    <text evidence="3">The sequence shown here is derived from an EMBL/GenBank/DDBJ whole genome shotgun (WGS) entry which is preliminary data.</text>
</comment>
<dbReference type="EMBL" id="JAUHGG010000032">
    <property type="protein sequence ID" value="MDS1824558.1"/>
    <property type="molecule type" value="Genomic_DNA"/>
</dbReference>